<keyword evidence="2" id="KW-1185">Reference proteome</keyword>
<sequence length="110" mass="12074">MGRPNIEDESLGGQATQILIPRSKSTFSKGSPKYTGCSKASSFTKQDDESSSTSCDNEVHYENPMYESLMAEDSIASAVSPVMVIRRLSIKEQLANLIRLVEGLAKRTQE</sequence>
<dbReference type="Proteomes" id="UP001060085">
    <property type="component" value="Linkage Group LG04"/>
</dbReference>
<gene>
    <name evidence="1" type="ORF">M9H77_18548</name>
</gene>
<dbReference type="EMBL" id="CM044704">
    <property type="protein sequence ID" value="KAI5668695.1"/>
    <property type="molecule type" value="Genomic_DNA"/>
</dbReference>
<proteinExistence type="predicted"/>
<organism evidence="1 2">
    <name type="scientific">Catharanthus roseus</name>
    <name type="common">Madagascar periwinkle</name>
    <name type="synonym">Vinca rosea</name>
    <dbReference type="NCBI Taxonomy" id="4058"/>
    <lineage>
        <taxon>Eukaryota</taxon>
        <taxon>Viridiplantae</taxon>
        <taxon>Streptophyta</taxon>
        <taxon>Embryophyta</taxon>
        <taxon>Tracheophyta</taxon>
        <taxon>Spermatophyta</taxon>
        <taxon>Magnoliopsida</taxon>
        <taxon>eudicotyledons</taxon>
        <taxon>Gunneridae</taxon>
        <taxon>Pentapetalae</taxon>
        <taxon>asterids</taxon>
        <taxon>lamiids</taxon>
        <taxon>Gentianales</taxon>
        <taxon>Apocynaceae</taxon>
        <taxon>Rauvolfioideae</taxon>
        <taxon>Vinceae</taxon>
        <taxon>Catharanthinae</taxon>
        <taxon>Catharanthus</taxon>
    </lineage>
</organism>
<comment type="caution">
    <text evidence="1">The sequence shown here is derived from an EMBL/GenBank/DDBJ whole genome shotgun (WGS) entry which is preliminary data.</text>
</comment>
<protein>
    <submittedName>
        <fullName evidence="1">Uncharacterized protein</fullName>
    </submittedName>
</protein>
<evidence type="ECO:0000313" key="2">
    <source>
        <dbReference type="Proteomes" id="UP001060085"/>
    </source>
</evidence>
<evidence type="ECO:0000313" key="1">
    <source>
        <dbReference type="EMBL" id="KAI5668695.1"/>
    </source>
</evidence>
<accession>A0ACC0B821</accession>
<name>A0ACC0B821_CATRO</name>
<reference evidence="2" key="1">
    <citation type="journal article" date="2023" name="Nat. Plants">
        <title>Single-cell RNA sequencing provides a high-resolution roadmap for understanding the multicellular compartmentation of specialized metabolism.</title>
        <authorList>
            <person name="Sun S."/>
            <person name="Shen X."/>
            <person name="Li Y."/>
            <person name="Li Y."/>
            <person name="Wang S."/>
            <person name="Li R."/>
            <person name="Zhang H."/>
            <person name="Shen G."/>
            <person name="Guo B."/>
            <person name="Wei J."/>
            <person name="Xu J."/>
            <person name="St-Pierre B."/>
            <person name="Chen S."/>
            <person name="Sun C."/>
        </authorList>
    </citation>
    <scope>NUCLEOTIDE SEQUENCE [LARGE SCALE GENOMIC DNA]</scope>
</reference>